<dbReference type="AlphaFoldDB" id="A0A6J5K4B7"/>
<protein>
    <submittedName>
        <fullName evidence="1">Uncharacterized protein</fullName>
    </submittedName>
</protein>
<name>A0A6J5K4B7_9BURK</name>
<dbReference type="EMBL" id="CADILN010000002">
    <property type="protein sequence ID" value="CAB4048600.1"/>
    <property type="molecule type" value="Genomic_DNA"/>
</dbReference>
<sequence>MHDDSTLYVGLDVHKDSIMVAYSVDMGDVELLGKIGTTQIEVDRLCKRLRCKARHICVVYEAGPCGYLDKAQRACGCR</sequence>
<gene>
    <name evidence="1" type="ORF">LMG9964_02241</name>
</gene>
<reference evidence="1 2" key="1">
    <citation type="submission" date="2020-04" db="EMBL/GenBank/DDBJ databases">
        <authorList>
            <person name="De Canck E."/>
        </authorList>
    </citation>
    <scope>NUCLEOTIDE SEQUENCE [LARGE SCALE GENOMIC DNA]</scope>
    <source>
        <strain evidence="1 2">LMG 9964</strain>
    </source>
</reference>
<dbReference type="Proteomes" id="UP000494102">
    <property type="component" value="Unassembled WGS sequence"/>
</dbReference>
<evidence type="ECO:0000313" key="1">
    <source>
        <dbReference type="EMBL" id="CAB4048600.1"/>
    </source>
</evidence>
<proteinExistence type="predicted"/>
<evidence type="ECO:0000313" key="2">
    <source>
        <dbReference type="Proteomes" id="UP000494102"/>
    </source>
</evidence>
<accession>A0A6J5K4B7</accession>
<organism evidence="1 2">
    <name type="scientific">Paraburkholderia phenoliruptrix</name>
    <dbReference type="NCBI Taxonomy" id="252970"/>
    <lineage>
        <taxon>Bacteria</taxon>
        <taxon>Pseudomonadati</taxon>
        <taxon>Pseudomonadota</taxon>
        <taxon>Betaproteobacteria</taxon>
        <taxon>Burkholderiales</taxon>
        <taxon>Burkholderiaceae</taxon>
        <taxon>Paraburkholderia</taxon>
    </lineage>
</organism>